<organism evidence="2 3">
    <name type="scientific">Fredinandcohnia salidurans</name>
    <dbReference type="NCBI Taxonomy" id="2595041"/>
    <lineage>
        <taxon>Bacteria</taxon>
        <taxon>Bacillati</taxon>
        <taxon>Bacillota</taxon>
        <taxon>Bacilli</taxon>
        <taxon>Bacillales</taxon>
        <taxon>Bacillaceae</taxon>
        <taxon>Fredinandcohnia</taxon>
    </lineage>
</organism>
<dbReference type="SUPFAM" id="SSF56300">
    <property type="entry name" value="Metallo-dependent phosphatases"/>
    <property type="match status" value="1"/>
</dbReference>
<dbReference type="InterPro" id="IPR001322">
    <property type="entry name" value="Lamin_tail_dom"/>
</dbReference>
<dbReference type="RefSeq" id="WP_388039394.1">
    <property type="nucleotide sequence ID" value="NZ_JBHUEK010000025.1"/>
</dbReference>
<reference evidence="3" key="1">
    <citation type="journal article" date="2019" name="Int. J. Syst. Evol. Microbiol.">
        <title>The Global Catalogue of Microorganisms (GCM) 10K type strain sequencing project: providing services to taxonomists for standard genome sequencing and annotation.</title>
        <authorList>
            <consortium name="The Broad Institute Genomics Platform"/>
            <consortium name="The Broad Institute Genome Sequencing Center for Infectious Disease"/>
            <person name="Wu L."/>
            <person name="Ma J."/>
        </authorList>
    </citation>
    <scope>NUCLEOTIDE SEQUENCE [LARGE SCALE GENOMIC DNA]</scope>
    <source>
        <strain evidence="3">CCUG 15531</strain>
    </source>
</reference>
<sequence>MIFWQHVLKIIVLFILLLTTTVSPDMVVAQRDTNAPVITHKPKTTSEPLLPIKIKAGVTDDTAIQDVTLFYKAGDSDDFKAIPMILNEETYIAEIPGFHVYDEIAYYIEASDGTNTEKTDVNKIQVVQKEIDFAKMPQLLVTEILPDSTNVGSADGFEFVEIYNNSNKATNFKDYKLYYRYGKNRRTDVMWPSVKENVVIPARKTLVLWIVNSENSEQTVEDFNAHYGTNLKENQDIVRVHSGGMANKSMRGVVIGTNTHREISVAYYNKTEVDQAIIYRYPTNKSTVSKRIGTKDATPGKVESYQVPKKPVHIEKDSVPPSIEDLTLASEVNQKDNLELVANATDDHTVKSVKLHYKIDLDDEFDEVILHENYDDLLFHHTIYAPALIGREYIDYYYVVSDGSNEIKSETFRINIKNELDHSSLRLNLQNEEMLRGEKTIKATSEENTPLKLMINGNEVQEGVYRSLEHTAYFAFEVNGLNTYFQNAVTMGKEVLHVMDQDWLTEWKTFTIPIEPERLPVGNTTITIRSGNKASPFELWSRENRDDFQLRNVRLILGDGTVIKDPIYTDPNRILNMGDQRKYADFTFTITEKEARSLTYKWNTIEVQDKKHLVTVQAGDKKVSSQVLVDNRAPTIKTNLKKKPYKGAFTIDVDVKDKLAGVEKSTVTLDGEEIEVPFETSSATLKPGKHKLKVHAIDKVGNETKDVFYFKVLNENPKKPERISPKGKIDGDPLLQVKVKDPTKDKLDVTFYEAYKHDVNSSVKGFKHATEFEPPNKMVPEGEAAFTPEDISLVSKADARYLVTDSDTKFPYHRFDVTVDESLGDNDRVELLWKGNSLEGRKVSMYAWNHNDGKWVLLDFKIAGSKDFKLASDVAVRDYVRDSKINVLIQDEIAEEFDYTFVWMSDTQFYSESYPEIFKKQTEWIAEMKEKLSIKYVFHTGDLVNQSRKKKQWQNADKYMKVLDDNNIPYGVLAGNHDVDQVNNDYSEFYKYFGKQRFKNKPYYGGSYRNNRGHYDLISAGGNDFIMVYLGWGITDEGIQWVNDVLAAHPDRKAILNFHEYLLATGTRHPIGERLFNEIVVPNKNVIMVLCGHYHEAQTYVDEIDDDGDGDPDRTVTQMLADYQAGPEGGQGYMRLLHFDQNNNRILVKTYSPYMDDYNFYDLDIYPQKDQFVIEMDLAPVTKRVATDYFTVNVYTNRVIGTDKTKSGKIAKALWTGLESDRSYSWYAVVEDKYTGRAVSDIWTFRKISSH</sequence>
<dbReference type="InterPro" id="IPR029052">
    <property type="entry name" value="Metallo-depent_PP-like"/>
</dbReference>
<dbReference type="Pfam" id="PF00932">
    <property type="entry name" value="LTD"/>
    <property type="match status" value="1"/>
</dbReference>
<dbReference type="EMBL" id="JBHUEK010000025">
    <property type="protein sequence ID" value="MFD1779946.1"/>
    <property type="molecule type" value="Genomic_DNA"/>
</dbReference>
<feature type="domain" description="LTD" evidence="1">
    <location>
        <begin position="134"/>
        <end position="283"/>
    </location>
</feature>
<name>A0ABW4MQK2_9BACI</name>
<dbReference type="Pfam" id="PF00149">
    <property type="entry name" value="Metallophos"/>
    <property type="match status" value="1"/>
</dbReference>
<dbReference type="PROSITE" id="PS51841">
    <property type="entry name" value="LTD"/>
    <property type="match status" value="1"/>
</dbReference>
<evidence type="ECO:0000313" key="3">
    <source>
        <dbReference type="Proteomes" id="UP001597227"/>
    </source>
</evidence>
<keyword evidence="3" id="KW-1185">Reference proteome</keyword>
<dbReference type="InterPro" id="IPR004843">
    <property type="entry name" value="Calcineurin-like_PHP"/>
</dbReference>
<accession>A0ABW4MQK2</accession>
<gene>
    <name evidence="2" type="ORF">ACFSFW_14875</name>
</gene>
<comment type="caution">
    <text evidence="2">The sequence shown here is derived from an EMBL/GenBank/DDBJ whole genome shotgun (WGS) entry which is preliminary data.</text>
</comment>
<dbReference type="PANTHER" id="PTHR43143">
    <property type="entry name" value="METALLOPHOSPHOESTERASE, CALCINEURIN SUPERFAMILY"/>
    <property type="match status" value="1"/>
</dbReference>
<dbReference type="InterPro" id="IPR051918">
    <property type="entry name" value="STPP_CPPED1"/>
</dbReference>
<dbReference type="Gene3D" id="3.60.21.10">
    <property type="match status" value="1"/>
</dbReference>
<dbReference type="Proteomes" id="UP001597227">
    <property type="component" value="Unassembled WGS sequence"/>
</dbReference>
<protein>
    <submittedName>
        <fullName evidence="2">Metallophosphoesterase</fullName>
    </submittedName>
</protein>
<proteinExistence type="predicted"/>
<evidence type="ECO:0000259" key="1">
    <source>
        <dbReference type="PROSITE" id="PS51841"/>
    </source>
</evidence>
<evidence type="ECO:0000313" key="2">
    <source>
        <dbReference type="EMBL" id="MFD1779946.1"/>
    </source>
</evidence>
<dbReference type="PANTHER" id="PTHR43143:SF5">
    <property type="entry name" value="SECRETED PROTEIN"/>
    <property type="match status" value="1"/>
</dbReference>